<reference evidence="3" key="1">
    <citation type="journal article" date="2013" name="Stand. Genomic Sci.">
        <title>Complete genome sequence of the moderate thermophile Anaerobaculum mobile type strain (NGA(T)).</title>
        <authorList>
            <person name="Mavromatis K."/>
            <person name="Stackebrandt E."/>
            <person name="Held B."/>
            <person name="Lapidus A."/>
            <person name="Nolan M."/>
            <person name="Lucas S."/>
            <person name="Hammon N."/>
            <person name="Deshpande S."/>
            <person name="Cheng J.F."/>
            <person name="Tapia R."/>
            <person name="Goodwin L.A."/>
            <person name="Pitluck S."/>
            <person name="Liolios K."/>
            <person name="Pagani I."/>
            <person name="Ivanova N."/>
            <person name="Mikhailova N."/>
            <person name="Huntemann M."/>
            <person name="Pati A."/>
            <person name="Chen A."/>
            <person name="Palaniappan K."/>
            <person name="Land M."/>
            <person name="Rohde M."/>
            <person name="Spring S."/>
            <person name="Goker M."/>
            <person name="Woyke T."/>
            <person name="Detter J.C."/>
            <person name="Bristow J."/>
            <person name="Eisen J.A."/>
            <person name="Markowitz V."/>
            <person name="Hugenholtz P."/>
            <person name="Klenk H.P."/>
            <person name="Kyrpides N.C."/>
        </authorList>
    </citation>
    <scope>NUCLEOTIDE SEQUENCE</scope>
    <source>
        <strain evidence="3">ATCC BAA-54 / DSM 13181 / NGA</strain>
    </source>
</reference>
<dbReference type="HOGENOM" id="CLU_112567_1_2_0"/>
<dbReference type="STRING" id="891968.Anamo_0239"/>
<evidence type="ECO:0000259" key="1">
    <source>
        <dbReference type="SMART" id="SM00881"/>
    </source>
</evidence>
<organism evidence="2 3">
    <name type="scientific">Acetomicrobium mobile (strain ATCC BAA-54 / DSM 13181 / JCM 12221 / NGA)</name>
    <name type="common">Anaerobaculum mobile</name>
    <dbReference type="NCBI Taxonomy" id="891968"/>
    <lineage>
        <taxon>Bacteria</taxon>
        <taxon>Thermotogati</taxon>
        <taxon>Synergistota</taxon>
        <taxon>Synergistia</taxon>
        <taxon>Synergistales</taxon>
        <taxon>Acetomicrobiaceae</taxon>
        <taxon>Acetomicrobium</taxon>
    </lineage>
</organism>
<dbReference type="Pfam" id="PF13380">
    <property type="entry name" value="CoA_binding_2"/>
    <property type="match status" value="1"/>
</dbReference>
<dbReference type="eggNOG" id="COG1832">
    <property type="taxonomic scope" value="Bacteria"/>
</dbReference>
<sequence length="163" mass="18139">MKVGINAVGICHLHKKGDGWVEWEKIIQNYVCSPCKVGVLGATVETGRPVSGVMSYLMSQGFKLYPINPKYVGLKIFGLDFYATIRDVPDALDIISVFISPQNQAFLLDDLENLTYKPIVWMQPGAENPELEGRLKTLGYSVVSGQCLMAIHKLHCGKSRRRP</sequence>
<dbReference type="SMART" id="SM00881">
    <property type="entry name" value="CoA_binding"/>
    <property type="match status" value="1"/>
</dbReference>
<dbReference type="InterPro" id="IPR003781">
    <property type="entry name" value="CoA-bd"/>
</dbReference>
<dbReference type="PANTHER" id="PTHR33303:SF2">
    <property type="entry name" value="COA-BINDING DOMAIN-CONTAINING PROTEIN"/>
    <property type="match status" value="1"/>
</dbReference>
<dbReference type="KEGG" id="amo:Anamo_0239"/>
<dbReference type="InterPro" id="IPR036291">
    <property type="entry name" value="NAD(P)-bd_dom_sf"/>
</dbReference>
<dbReference type="AlphaFoldDB" id="I4BUE2"/>
<dbReference type="EMBL" id="CP003198">
    <property type="protein sequence ID" value="AFM20899.1"/>
    <property type="molecule type" value="Genomic_DNA"/>
</dbReference>
<evidence type="ECO:0000313" key="2">
    <source>
        <dbReference type="EMBL" id="AFM20899.1"/>
    </source>
</evidence>
<protein>
    <submittedName>
        <fullName evidence="2">Putative CoA-binding protein</fullName>
    </submittedName>
</protein>
<dbReference type="SUPFAM" id="SSF51735">
    <property type="entry name" value="NAD(P)-binding Rossmann-fold domains"/>
    <property type="match status" value="1"/>
</dbReference>
<dbReference type="PANTHER" id="PTHR33303">
    <property type="entry name" value="CYTOPLASMIC PROTEIN-RELATED"/>
    <property type="match status" value="1"/>
</dbReference>
<feature type="domain" description="CoA-binding" evidence="1">
    <location>
        <begin position="31"/>
        <end position="126"/>
    </location>
</feature>
<evidence type="ECO:0000313" key="3">
    <source>
        <dbReference type="Proteomes" id="UP000006061"/>
    </source>
</evidence>
<name>I4BUE2_ACEMN</name>
<gene>
    <name evidence="2" type="ordered locus">Anamo_0239</name>
</gene>
<keyword evidence="3" id="KW-1185">Reference proteome</keyword>
<dbReference type="Gene3D" id="3.40.50.720">
    <property type="entry name" value="NAD(P)-binding Rossmann-like Domain"/>
    <property type="match status" value="1"/>
</dbReference>
<proteinExistence type="predicted"/>
<dbReference type="Proteomes" id="UP000006061">
    <property type="component" value="Chromosome"/>
</dbReference>
<accession>I4BUE2</accession>